<evidence type="ECO:0008006" key="4">
    <source>
        <dbReference type="Google" id="ProtNLM"/>
    </source>
</evidence>
<reference evidence="2" key="1">
    <citation type="journal article" date="2021" name="Nat. Commun.">
        <title>Genetic determinants of endophytism in the Arabidopsis root mycobiome.</title>
        <authorList>
            <person name="Mesny F."/>
            <person name="Miyauchi S."/>
            <person name="Thiergart T."/>
            <person name="Pickel B."/>
            <person name="Atanasova L."/>
            <person name="Karlsson M."/>
            <person name="Huettel B."/>
            <person name="Barry K.W."/>
            <person name="Haridas S."/>
            <person name="Chen C."/>
            <person name="Bauer D."/>
            <person name="Andreopoulos W."/>
            <person name="Pangilinan J."/>
            <person name="LaButti K."/>
            <person name="Riley R."/>
            <person name="Lipzen A."/>
            <person name="Clum A."/>
            <person name="Drula E."/>
            <person name="Henrissat B."/>
            <person name="Kohler A."/>
            <person name="Grigoriev I.V."/>
            <person name="Martin F.M."/>
            <person name="Hacquard S."/>
        </authorList>
    </citation>
    <scope>NUCLEOTIDE SEQUENCE</scope>
    <source>
        <strain evidence="2">MPI-CAGE-AT-0147</strain>
    </source>
</reference>
<protein>
    <recommendedName>
        <fullName evidence="4">Methyltransferase</fullName>
    </recommendedName>
</protein>
<dbReference type="GO" id="GO:0016491">
    <property type="term" value="F:oxidoreductase activity"/>
    <property type="evidence" value="ECO:0007669"/>
    <property type="project" value="InterPro"/>
</dbReference>
<accession>A0A9P9DSP9</accession>
<sequence length="288" mass="33151">MTVKYHTDRQATMEYIKSDSKMNRRYMAPGEEVNTGNYETKIVLVHDARPEIAKLTLDTTGFQLFKHESTVADWSDMAELESTYSGEIHDFVSKLTGADKVVVFGPVRRTTNDKKPDGLDTVWNDQPPASDVHVDYTPRRAECLAEDFAVKAGFRRSDYKQVKFINLWRAVKPGPQNWPLALCRGDVVGDDEGVINNLLYVDQVPALDQMPDELPHDPMHPEGSLFTYRPTHHWMYYSNMDKDELLAFTLYDSKMERPWRVPHCAFYNDAVGAKKRESVEIRTACYFK</sequence>
<comment type="caution">
    <text evidence="2">The sequence shown here is derived from an EMBL/GenBank/DDBJ whole genome shotgun (WGS) entry which is preliminary data.</text>
</comment>
<evidence type="ECO:0000313" key="2">
    <source>
        <dbReference type="EMBL" id="KAH7124568.1"/>
    </source>
</evidence>
<dbReference type="PANTHER" id="PTHR34598">
    <property type="entry name" value="BLL6449 PROTEIN"/>
    <property type="match status" value="1"/>
</dbReference>
<name>A0A9P9DSP9_9HYPO</name>
<comment type="similarity">
    <text evidence="1">Belongs to the asaB hydroxylase/desaturase family.</text>
</comment>
<dbReference type="Proteomes" id="UP000738349">
    <property type="component" value="Unassembled WGS sequence"/>
</dbReference>
<dbReference type="EMBL" id="JAGMUV010000021">
    <property type="protein sequence ID" value="KAH7124568.1"/>
    <property type="molecule type" value="Genomic_DNA"/>
</dbReference>
<dbReference type="AlphaFoldDB" id="A0A9P9DSP9"/>
<proteinExistence type="inferred from homology"/>
<dbReference type="OrthoDB" id="412788at2759"/>
<keyword evidence="3" id="KW-1185">Reference proteome</keyword>
<evidence type="ECO:0000256" key="1">
    <source>
        <dbReference type="ARBA" id="ARBA00023604"/>
    </source>
</evidence>
<gene>
    <name evidence="2" type="ORF">EDB81DRAFT_890010</name>
</gene>
<evidence type="ECO:0000313" key="3">
    <source>
        <dbReference type="Proteomes" id="UP000738349"/>
    </source>
</evidence>
<dbReference type="PANTHER" id="PTHR34598:SF3">
    <property type="entry name" value="OXIDOREDUCTASE AN1597"/>
    <property type="match status" value="1"/>
</dbReference>
<dbReference type="NCBIfam" id="NF041278">
    <property type="entry name" value="CmcJ_NvfI_EfuI"/>
    <property type="match status" value="1"/>
</dbReference>
<dbReference type="InterPro" id="IPR044053">
    <property type="entry name" value="AsaB-like"/>
</dbReference>
<organism evidence="2 3">
    <name type="scientific">Dactylonectria macrodidyma</name>
    <dbReference type="NCBI Taxonomy" id="307937"/>
    <lineage>
        <taxon>Eukaryota</taxon>
        <taxon>Fungi</taxon>
        <taxon>Dikarya</taxon>
        <taxon>Ascomycota</taxon>
        <taxon>Pezizomycotina</taxon>
        <taxon>Sordariomycetes</taxon>
        <taxon>Hypocreomycetidae</taxon>
        <taxon>Hypocreales</taxon>
        <taxon>Nectriaceae</taxon>
        <taxon>Dactylonectria</taxon>
    </lineage>
</organism>